<dbReference type="OrthoDB" id="5842455at2759"/>
<dbReference type="Proteomes" id="UP000746747">
    <property type="component" value="Unassembled WGS sequence"/>
</dbReference>
<reference evidence="1" key="1">
    <citation type="submission" date="2021-09" db="EMBL/GenBank/DDBJ databases">
        <authorList>
            <consortium name="Pathogen Informatics"/>
        </authorList>
    </citation>
    <scope>NUCLEOTIDE SEQUENCE</scope>
</reference>
<gene>
    <name evidence="1" type="ORF">CJOHNSTONI_LOCUS782</name>
</gene>
<proteinExistence type="predicted"/>
<evidence type="ECO:0000313" key="2">
    <source>
        <dbReference type="Proteomes" id="UP000746747"/>
    </source>
</evidence>
<organism evidence="1 2">
    <name type="scientific">Cercopithifilaria johnstoni</name>
    <dbReference type="NCBI Taxonomy" id="2874296"/>
    <lineage>
        <taxon>Eukaryota</taxon>
        <taxon>Metazoa</taxon>
        <taxon>Ecdysozoa</taxon>
        <taxon>Nematoda</taxon>
        <taxon>Chromadorea</taxon>
        <taxon>Rhabditida</taxon>
        <taxon>Spirurina</taxon>
        <taxon>Spiruromorpha</taxon>
        <taxon>Filarioidea</taxon>
        <taxon>Onchocercidae</taxon>
        <taxon>Cercopithifilaria</taxon>
    </lineage>
</organism>
<keyword evidence="2" id="KW-1185">Reference proteome</keyword>
<name>A0A8J2LWH7_9BILA</name>
<dbReference type="EMBL" id="CAKAEH010000220">
    <property type="protein sequence ID" value="CAG9530269.1"/>
    <property type="molecule type" value="Genomic_DNA"/>
</dbReference>
<protein>
    <submittedName>
        <fullName evidence="1">Uncharacterized protein</fullName>
    </submittedName>
</protein>
<dbReference type="AlphaFoldDB" id="A0A8J2LWH7"/>
<evidence type="ECO:0000313" key="1">
    <source>
        <dbReference type="EMBL" id="CAG9530269.1"/>
    </source>
</evidence>
<sequence>MTACSCSPTKRNAAVNSCNDNFASVLRHIRNETQRDLRRQHLLDEHLRILEQESKQYENPLRYQLIPQRYRMKHKGYAVCRLCAEQSHHQSVPLSTNFSLMDYLRENSSECSTKVINNDRYYLTVELGCCLARLTRLIFALTKALKELRFVSGDMYPMLGNDIVSFV</sequence>
<comment type="caution">
    <text evidence="1">The sequence shown here is derived from an EMBL/GenBank/DDBJ whole genome shotgun (WGS) entry which is preliminary data.</text>
</comment>
<accession>A0A8J2LWH7</accession>